<accession>A0A511UMR4</accession>
<evidence type="ECO:0008006" key="4">
    <source>
        <dbReference type="Google" id="ProtNLM"/>
    </source>
</evidence>
<dbReference type="Pfam" id="PF01322">
    <property type="entry name" value="Cytochrom_C_2"/>
    <property type="match status" value="1"/>
</dbReference>
<proteinExistence type="predicted"/>
<dbReference type="GO" id="GO:0009055">
    <property type="term" value="F:electron transfer activity"/>
    <property type="evidence" value="ECO:0007669"/>
    <property type="project" value="InterPro"/>
</dbReference>
<dbReference type="OrthoDB" id="5520910at2"/>
<reference evidence="2 3" key="1">
    <citation type="submission" date="2019-07" db="EMBL/GenBank/DDBJ databases">
        <title>Whole genome shotgun sequence of Halomonas variabilis NBRC 102410.</title>
        <authorList>
            <person name="Hosoyama A."/>
            <person name="Uohara A."/>
            <person name="Ohji S."/>
            <person name="Ichikawa N."/>
        </authorList>
    </citation>
    <scope>NUCLEOTIDE SEQUENCE [LARGE SCALE GENOMIC DNA]</scope>
    <source>
        <strain evidence="2 3">NBRC 102410</strain>
    </source>
</reference>
<dbReference type="PROSITE" id="PS51009">
    <property type="entry name" value="CYTCII"/>
    <property type="match status" value="1"/>
</dbReference>
<dbReference type="InterPro" id="IPR002321">
    <property type="entry name" value="Cyt_c_II"/>
</dbReference>
<gene>
    <name evidence="2" type="ORF">HVA01_06040</name>
</gene>
<sequence>MQRNLQRRLQRQATFQSAAFTGALLLTLCGPSAWAGEAAVAMPQSVDGTAFTSEREAVVWRREELKDIESLVRQLRFDLVNNQDAAAAAPRLAELRERASAGNLLPAFIAGTHGSGSEARADIWAEWDDFVAGFHDLEVKVDTLIEATDQADYRAAARALAEVGASCKSCHRAYRYD</sequence>
<dbReference type="GO" id="GO:0022900">
    <property type="term" value="P:electron transport chain"/>
    <property type="evidence" value="ECO:0007669"/>
    <property type="project" value="InterPro"/>
</dbReference>
<evidence type="ECO:0000313" key="3">
    <source>
        <dbReference type="Proteomes" id="UP000321303"/>
    </source>
</evidence>
<dbReference type="GO" id="GO:0020037">
    <property type="term" value="F:heme binding"/>
    <property type="evidence" value="ECO:0007669"/>
    <property type="project" value="InterPro"/>
</dbReference>
<organism evidence="2 3">
    <name type="scientific">Halovibrio variabilis</name>
    <dbReference type="NCBI Taxonomy" id="31910"/>
    <lineage>
        <taxon>Bacteria</taxon>
        <taxon>Pseudomonadati</taxon>
        <taxon>Pseudomonadota</taxon>
        <taxon>Gammaproteobacteria</taxon>
        <taxon>Oceanospirillales</taxon>
        <taxon>Halomonadaceae</taxon>
        <taxon>Halovibrio</taxon>
    </lineage>
</organism>
<dbReference type="SUPFAM" id="SSF47175">
    <property type="entry name" value="Cytochromes"/>
    <property type="match status" value="1"/>
</dbReference>
<evidence type="ECO:0000313" key="2">
    <source>
        <dbReference type="EMBL" id="GEN26958.1"/>
    </source>
</evidence>
<keyword evidence="1" id="KW-0732">Signal</keyword>
<protein>
    <recommendedName>
        <fullName evidence="4">Cytochrome c</fullName>
    </recommendedName>
</protein>
<comment type="caution">
    <text evidence="2">The sequence shown here is derived from an EMBL/GenBank/DDBJ whole genome shotgun (WGS) entry which is preliminary data.</text>
</comment>
<dbReference type="Gene3D" id="1.20.120.10">
    <property type="entry name" value="Cytochrome c/b562"/>
    <property type="match status" value="1"/>
</dbReference>
<feature type="signal peptide" evidence="1">
    <location>
        <begin position="1"/>
        <end position="35"/>
    </location>
</feature>
<dbReference type="GO" id="GO:0005506">
    <property type="term" value="F:iron ion binding"/>
    <property type="evidence" value="ECO:0007669"/>
    <property type="project" value="InterPro"/>
</dbReference>
<evidence type="ECO:0000256" key="1">
    <source>
        <dbReference type="SAM" id="SignalP"/>
    </source>
</evidence>
<keyword evidence="3" id="KW-1185">Reference proteome</keyword>
<dbReference type="AlphaFoldDB" id="A0A511UMR4"/>
<dbReference type="RefSeq" id="WP_146873054.1">
    <property type="nucleotide sequence ID" value="NZ_BJXV01000002.1"/>
</dbReference>
<dbReference type="InterPro" id="IPR010980">
    <property type="entry name" value="Cyt_c/b562"/>
</dbReference>
<dbReference type="Proteomes" id="UP000321303">
    <property type="component" value="Unassembled WGS sequence"/>
</dbReference>
<feature type="chain" id="PRO_5022059048" description="Cytochrome c" evidence="1">
    <location>
        <begin position="36"/>
        <end position="177"/>
    </location>
</feature>
<dbReference type="EMBL" id="BJXV01000002">
    <property type="protein sequence ID" value="GEN26958.1"/>
    <property type="molecule type" value="Genomic_DNA"/>
</dbReference>
<name>A0A511UMR4_9GAMM</name>